<comment type="catalytic activity">
    <reaction evidence="8">
        <text>N-methylethanolamine phosphate + S-adenosyl-L-methionine = N,N-dimethylethanolamine phosphate + S-adenosyl-L-homocysteine + H(+)</text>
        <dbReference type="Rhea" id="RHEA:25321"/>
        <dbReference type="ChEBI" id="CHEBI:15378"/>
        <dbReference type="ChEBI" id="CHEBI:57781"/>
        <dbReference type="ChEBI" id="CHEBI:57856"/>
        <dbReference type="ChEBI" id="CHEBI:58641"/>
        <dbReference type="ChEBI" id="CHEBI:59789"/>
        <dbReference type="EC" id="2.1.1.103"/>
    </reaction>
    <physiologicalReaction direction="left-to-right" evidence="8">
        <dbReference type="Rhea" id="RHEA:25322"/>
    </physiologicalReaction>
</comment>
<name>A0A0D2MJ81_9CHLO</name>
<comment type="catalytic activity">
    <reaction evidence="6">
        <text>N,N-dimethylethanolamine phosphate + S-adenosyl-L-methionine = phosphocholine + S-adenosyl-L-homocysteine + H(+)</text>
        <dbReference type="Rhea" id="RHEA:25325"/>
        <dbReference type="ChEBI" id="CHEBI:15378"/>
        <dbReference type="ChEBI" id="CHEBI:57856"/>
        <dbReference type="ChEBI" id="CHEBI:58641"/>
        <dbReference type="ChEBI" id="CHEBI:59789"/>
        <dbReference type="ChEBI" id="CHEBI:295975"/>
        <dbReference type="EC" id="2.1.1.103"/>
    </reaction>
    <physiologicalReaction direction="left-to-right" evidence="6">
        <dbReference type="Rhea" id="RHEA:25326"/>
    </physiologicalReaction>
</comment>
<sequence length="252" mass="28330">MAAAAEVGVQEREVQLNYWLEHSKEPTVEAMMLDSKASEIDQMERPEVLSTLGSIKGKRVLELGAGIGRFTGEIAKTASSVLACDFMEVSIDENRRRNGHLPNVDFRVADVTQLRCEPRQFDVVFSNWLLMYLSDEEVSQLVKNALTWLPESGVLFFRESCFRQSGDKSRGANPTHYRRGPGGGAKGLTANPRQYFSIVDEAEVVLPDGSLQHFELDLCKCVDTYVAVKRNQNQICWRWRKVRGSCPTGRPS</sequence>
<keyword evidence="4" id="KW-0808">Transferase</keyword>
<dbReference type="GO" id="GO:0032259">
    <property type="term" value="P:methylation"/>
    <property type="evidence" value="ECO:0007669"/>
    <property type="project" value="UniProtKB-KW"/>
</dbReference>
<dbReference type="InterPro" id="IPR029063">
    <property type="entry name" value="SAM-dependent_MTases_sf"/>
</dbReference>
<dbReference type="GO" id="GO:0000234">
    <property type="term" value="F:phosphoethanolamine N-methyltransferase activity"/>
    <property type="evidence" value="ECO:0007669"/>
    <property type="project" value="UniProtKB-EC"/>
</dbReference>
<dbReference type="RefSeq" id="XP_013899671.1">
    <property type="nucleotide sequence ID" value="XM_014044217.1"/>
</dbReference>
<dbReference type="Proteomes" id="UP000054498">
    <property type="component" value="Unassembled WGS sequence"/>
</dbReference>
<evidence type="ECO:0000256" key="4">
    <source>
        <dbReference type="ARBA" id="ARBA00022679"/>
    </source>
</evidence>
<evidence type="ECO:0000256" key="7">
    <source>
        <dbReference type="ARBA" id="ARBA00047622"/>
    </source>
</evidence>
<evidence type="ECO:0000256" key="1">
    <source>
        <dbReference type="ARBA" id="ARBA00004969"/>
    </source>
</evidence>
<dbReference type="PANTHER" id="PTHR44307:SF2">
    <property type="entry name" value="PHOSPHOETHANOLAMINE METHYLTRANSFERASE ISOFORM X1"/>
    <property type="match status" value="1"/>
</dbReference>
<dbReference type="InterPro" id="IPR041698">
    <property type="entry name" value="Methyltransf_25"/>
</dbReference>
<dbReference type="PANTHER" id="PTHR44307">
    <property type="entry name" value="PHOSPHOETHANOLAMINE METHYLTRANSFERASE"/>
    <property type="match status" value="1"/>
</dbReference>
<proteinExistence type="predicted"/>
<dbReference type="EMBL" id="KK101500">
    <property type="protein sequence ID" value="KIZ00652.1"/>
    <property type="molecule type" value="Genomic_DNA"/>
</dbReference>
<reference evidence="11 12" key="1">
    <citation type="journal article" date="2013" name="BMC Genomics">
        <title>Reconstruction of the lipid metabolism for the microalga Monoraphidium neglectum from its genome sequence reveals characteristics suitable for biofuel production.</title>
        <authorList>
            <person name="Bogen C."/>
            <person name="Al-Dilaimi A."/>
            <person name="Albersmeier A."/>
            <person name="Wichmann J."/>
            <person name="Grundmann M."/>
            <person name="Rupp O."/>
            <person name="Lauersen K.J."/>
            <person name="Blifernez-Klassen O."/>
            <person name="Kalinowski J."/>
            <person name="Goesmann A."/>
            <person name="Mussgnug J.H."/>
            <person name="Kruse O."/>
        </authorList>
    </citation>
    <scope>NUCLEOTIDE SEQUENCE [LARGE SCALE GENOMIC DNA]</scope>
    <source>
        <strain evidence="11 12">SAG 48.87</strain>
    </source>
</reference>
<dbReference type="OrthoDB" id="8300214at2759"/>
<evidence type="ECO:0000256" key="9">
    <source>
        <dbReference type="SAM" id="MobiDB-lite"/>
    </source>
</evidence>
<organism evidence="11 12">
    <name type="scientific">Monoraphidium neglectum</name>
    <dbReference type="NCBI Taxonomy" id="145388"/>
    <lineage>
        <taxon>Eukaryota</taxon>
        <taxon>Viridiplantae</taxon>
        <taxon>Chlorophyta</taxon>
        <taxon>core chlorophytes</taxon>
        <taxon>Chlorophyceae</taxon>
        <taxon>CS clade</taxon>
        <taxon>Sphaeropleales</taxon>
        <taxon>Selenastraceae</taxon>
        <taxon>Monoraphidium</taxon>
    </lineage>
</organism>
<evidence type="ECO:0000313" key="12">
    <source>
        <dbReference type="Proteomes" id="UP000054498"/>
    </source>
</evidence>
<dbReference type="KEGG" id="mng:MNEG_7307"/>
<keyword evidence="3" id="KW-0489">Methyltransferase</keyword>
<evidence type="ECO:0000256" key="6">
    <source>
        <dbReference type="ARBA" id="ARBA00047619"/>
    </source>
</evidence>
<dbReference type="GeneID" id="25740183"/>
<dbReference type="Gene3D" id="3.40.50.150">
    <property type="entry name" value="Vaccinia Virus protein VP39"/>
    <property type="match status" value="1"/>
</dbReference>
<evidence type="ECO:0000256" key="2">
    <source>
        <dbReference type="ARBA" id="ARBA00005189"/>
    </source>
</evidence>
<dbReference type="AlphaFoldDB" id="A0A0D2MJ81"/>
<evidence type="ECO:0000313" key="11">
    <source>
        <dbReference type="EMBL" id="KIZ00652.1"/>
    </source>
</evidence>
<dbReference type="Pfam" id="PF13649">
    <property type="entry name" value="Methyltransf_25"/>
    <property type="match status" value="1"/>
</dbReference>
<dbReference type="SUPFAM" id="SSF53335">
    <property type="entry name" value="S-adenosyl-L-methionine-dependent methyltransferases"/>
    <property type="match status" value="1"/>
</dbReference>
<evidence type="ECO:0000259" key="10">
    <source>
        <dbReference type="Pfam" id="PF13649"/>
    </source>
</evidence>
<dbReference type="CDD" id="cd02440">
    <property type="entry name" value="AdoMet_MTases"/>
    <property type="match status" value="1"/>
</dbReference>
<feature type="domain" description="Methyltransferase" evidence="10">
    <location>
        <begin position="60"/>
        <end position="153"/>
    </location>
</feature>
<keyword evidence="12" id="KW-1185">Reference proteome</keyword>
<evidence type="ECO:0000256" key="8">
    <source>
        <dbReference type="ARBA" id="ARBA00047841"/>
    </source>
</evidence>
<evidence type="ECO:0000256" key="5">
    <source>
        <dbReference type="ARBA" id="ARBA00035674"/>
    </source>
</evidence>
<dbReference type="STRING" id="145388.A0A0D2MJ81"/>
<accession>A0A0D2MJ81</accession>
<comment type="catalytic activity">
    <reaction evidence="7">
        <text>phosphoethanolamine + S-adenosyl-L-methionine = N-methylethanolamine phosphate + S-adenosyl-L-homocysteine + H(+)</text>
        <dbReference type="Rhea" id="RHEA:20365"/>
        <dbReference type="ChEBI" id="CHEBI:15378"/>
        <dbReference type="ChEBI" id="CHEBI:57781"/>
        <dbReference type="ChEBI" id="CHEBI:57856"/>
        <dbReference type="ChEBI" id="CHEBI:58190"/>
        <dbReference type="ChEBI" id="CHEBI:59789"/>
        <dbReference type="EC" id="2.1.1.103"/>
    </reaction>
    <physiologicalReaction direction="left-to-right" evidence="7">
        <dbReference type="Rhea" id="RHEA:20366"/>
    </physiologicalReaction>
</comment>
<feature type="region of interest" description="Disordered" evidence="9">
    <location>
        <begin position="164"/>
        <end position="188"/>
    </location>
</feature>
<comment type="pathway">
    <text evidence="2">Lipid metabolism.</text>
</comment>
<evidence type="ECO:0000256" key="3">
    <source>
        <dbReference type="ARBA" id="ARBA00022603"/>
    </source>
</evidence>
<dbReference type="EC" id="2.1.1.103" evidence="5"/>
<comment type="pathway">
    <text evidence="1">Phospholipid metabolism; phosphatidylcholine biosynthesis.</text>
</comment>
<gene>
    <name evidence="11" type="ORF">MNEG_7307</name>
</gene>
<protein>
    <recommendedName>
        <fullName evidence="5">phosphoethanolamine N-methyltransferase</fullName>
        <ecNumber evidence="5">2.1.1.103</ecNumber>
    </recommendedName>
</protein>